<gene>
    <name evidence="7" type="ORF">QYM36_011883</name>
</gene>
<evidence type="ECO:0008006" key="9">
    <source>
        <dbReference type="Google" id="ProtNLM"/>
    </source>
</evidence>
<evidence type="ECO:0000256" key="3">
    <source>
        <dbReference type="ARBA" id="ARBA00022692"/>
    </source>
</evidence>
<feature type="transmembrane region" description="Helical" evidence="6">
    <location>
        <begin position="124"/>
        <end position="146"/>
    </location>
</feature>
<reference evidence="7" key="1">
    <citation type="submission" date="2023-07" db="EMBL/GenBank/DDBJ databases">
        <title>Chromosome-level genome assembly of Artemia franciscana.</title>
        <authorList>
            <person name="Jo E."/>
        </authorList>
    </citation>
    <scope>NUCLEOTIDE SEQUENCE</scope>
    <source>
        <tissue evidence="7">Whole body</tissue>
    </source>
</reference>
<evidence type="ECO:0000256" key="1">
    <source>
        <dbReference type="ARBA" id="ARBA00004141"/>
    </source>
</evidence>
<feature type="transmembrane region" description="Helical" evidence="6">
    <location>
        <begin position="633"/>
        <end position="666"/>
    </location>
</feature>
<keyword evidence="4 6" id="KW-1133">Transmembrane helix</keyword>
<feature type="transmembrane region" description="Helical" evidence="6">
    <location>
        <begin position="424"/>
        <end position="449"/>
    </location>
</feature>
<dbReference type="InterPro" id="IPR002549">
    <property type="entry name" value="AI-2E-like"/>
</dbReference>
<feature type="transmembrane region" description="Helical" evidence="6">
    <location>
        <begin position="697"/>
        <end position="715"/>
    </location>
</feature>
<evidence type="ECO:0000256" key="4">
    <source>
        <dbReference type="ARBA" id="ARBA00022989"/>
    </source>
</evidence>
<feature type="transmembrane region" description="Helical" evidence="6">
    <location>
        <begin position="331"/>
        <end position="347"/>
    </location>
</feature>
<dbReference type="GO" id="GO:0016020">
    <property type="term" value="C:membrane"/>
    <property type="evidence" value="ECO:0007669"/>
    <property type="project" value="UniProtKB-SubCell"/>
</dbReference>
<evidence type="ECO:0000256" key="6">
    <source>
        <dbReference type="SAM" id="Phobius"/>
    </source>
</evidence>
<comment type="caution">
    <text evidence="7">The sequence shown here is derived from an EMBL/GenBank/DDBJ whole genome shotgun (WGS) entry which is preliminary data.</text>
</comment>
<evidence type="ECO:0000313" key="7">
    <source>
        <dbReference type="EMBL" id="KAK2710503.1"/>
    </source>
</evidence>
<keyword evidence="3 6" id="KW-0812">Transmembrane</keyword>
<accession>A0AA88KWX9</accession>
<evidence type="ECO:0000256" key="2">
    <source>
        <dbReference type="ARBA" id="ARBA00009773"/>
    </source>
</evidence>
<proteinExistence type="inferred from homology"/>
<dbReference type="PANTHER" id="PTHR21716:SF4">
    <property type="entry name" value="TRANSMEMBRANE PROTEIN 245"/>
    <property type="match status" value="1"/>
</dbReference>
<name>A0AA88KWX9_ARTSF</name>
<feature type="transmembrane region" description="Helical" evidence="6">
    <location>
        <begin position="62"/>
        <end position="83"/>
    </location>
</feature>
<feature type="transmembrane region" description="Helical" evidence="6">
    <location>
        <begin position="166"/>
        <end position="188"/>
    </location>
</feature>
<protein>
    <recommendedName>
        <fullName evidence="9">Transmembrane protein 245</fullName>
    </recommendedName>
</protein>
<feature type="transmembrane region" description="Helical" evidence="6">
    <location>
        <begin position="396"/>
        <end position="412"/>
    </location>
</feature>
<feature type="transmembrane region" description="Helical" evidence="6">
    <location>
        <begin position="195"/>
        <end position="216"/>
    </location>
</feature>
<evidence type="ECO:0000256" key="5">
    <source>
        <dbReference type="ARBA" id="ARBA00023136"/>
    </source>
</evidence>
<keyword evidence="8" id="KW-1185">Reference proteome</keyword>
<comment type="subcellular location">
    <subcellularLocation>
        <location evidence="1">Membrane</location>
        <topology evidence="1">Multi-pass membrane protein</topology>
    </subcellularLocation>
</comment>
<feature type="transmembrane region" description="Helical" evidence="6">
    <location>
        <begin position="727"/>
        <end position="748"/>
    </location>
</feature>
<feature type="transmembrane region" description="Helical" evidence="6">
    <location>
        <begin position="222"/>
        <end position="241"/>
    </location>
</feature>
<sequence>MGIMTPETYRSAIDQMLNLIPQGHEKAIKNAVYNIIAFIFVLLGVGAGMAVYLILEPFIKPLLWAVLIGSVLYPAKTAAVSWVTNYLQNMINQKTPLIFGSIMAPLSVVDRFTENSFVFLCQKLVTIISITGVVMLAIGIYSYVPFSIFYVFKDGVSTINSFISEFASILSITMILLSGITVLFVFVWTTPSNKIVWRITSHGFWFMLCCYCANFAEGFQFILFPVLAFAFILSFIFGVLYSQFPNDEVGDQAQSKNESPNSVEEDRLIDSRVMLEEVAKKHVSDTKDDEVVNPLGNKSKRKNPFGSSFDGLHAEANVAARNEGRADSWSFIYYVSFLCVFVQLYKYPSLLRLIPLLVVLFLAKKTICFVSQLQVVKEYTNQLWIALGWFKERRGLLLPAPVYHFLKVIWWFDRYLVFKVLSNVHSIVTAGVLSLVVILGTGMLFVVAIQFYTEGVHLVQVTAGLANSTLARYPEAQHMLPKGIDSMMEQVVDNAYSYGREGLVTIIRGAVKESNANTEQLEMQVLELWDRVYRSWLASYKVNAITGDDYPSSSALLSSVGGILENLKKTSDVTTNGDGIGKKKPPLLRRLSSELLNVTLLVDFAKQNVGTLMSVVDSLWSVAKANVQIVFNILAMLITVIAGGGTAILNFIINRIIFMTALFYLLSSSGKTYKPVELITSVSPGTGLTLGIAIEEAINTVCLASLKMALFYGLWTWLIHTFFKSGLVIIPSVLAAILSAVPVLGHYWAALPAAIELWLVQDRATDAILLALFQFLPLTYVDTAIYREIKGGGHPYLTGLSIAGGILCFGIEGAIFGPLILCLLLVAIRVYRSVVAETPTNSFPPSQRRLIRLDTIG</sequence>
<dbReference type="Proteomes" id="UP001187531">
    <property type="component" value="Unassembled WGS sequence"/>
</dbReference>
<feature type="transmembrane region" description="Helical" evidence="6">
    <location>
        <begin position="31"/>
        <end position="55"/>
    </location>
</feature>
<dbReference type="PANTHER" id="PTHR21716">
    <property type="entry name" value="TRANSMEMBRANE PROTEIN"/>
    <property type="match status" value="1"/>
</dbReference>
<feature type="transmembrane region" description="Helical" evidence="6">
    <location>
        <begin position="353"/>
        <end position="375"/>
    </location>
</feature>
<comment type="similarity">
    <text evidence="2">Belongs to the autoinducer-2 exporter (AI-2E) (TC 2.A.86) family.</text>
</comment>
<organism evidence="7 8">
    <name type="scientific">Artemia franciscana</name>
    <name type="common">Brine shrimp</name>
    <name type="synonym">Artemia sanfranciscana</name>
    <dbReference type="NCBI Taxonomy" id="6661"/>
    <lineage>
        <taxon>Eukaryota</taxon>
        <taxon>Metazoa</taxon>
        <taxon>Ecdysozoa</taxon>
        <taxon>Arthropoda</taxon>
        <taxon>Crustacea</taxon>
        <taxon>Branchiopoda</taxon>
        <taxon>Anostraca</taxon>
        <taxon>Artemiidae</taxon>
        <taxon>Artemia</taxon>
    </lineage>
</organism>
<evidence type="ECO:0000313" key="8">
    <source>
        <dbReference type="Proteomes" id="UP001187531"/>
    </source>
</evidence>
<keyword evidence="5 6" id="KW-0472">Membrane</keyword>
<feature type="transmembrane region" description="Helical" evidence="6">
    <location>
        <begin position="798"/>
        <end position="831"/>
    </location>
</feature>
<dbReference type="AlphaFoldDB" id="A0AA88KWX9"/>
<dbReference type="EMBL" id="JAVRJZ010000016">
    <property type="protein sequence ID" value="KAK2710503.1"/>
    <property type="molecule type" value="Genomic_DNA"/>
</dbReference>